<evidence type="ECO:0000313" key="4">
    <source>
        <dbReference type="Proteomes" id="UP000054010"/>
    </source>
</evidence>
<feature type="chain" id="PRO_5003147007" evidence="2">
    <location>
        <begin position="25"/>
        <end position="668"/>
    </location>
</feature>
<dbReference type="AlphaFoldDB" id="E1IGM8"/>
<keyword evidence="4" id="KW-1185">Reference proteome</keyword>
<feature type="region of interest" description="Disordered" evidence="1">
    <location>
        <begin position="30"/>
        <end position="55"/>
    </location>
</feature>
<protein>
    <submittedName>
        <fullName evidence="3">Uncharacterized protein</fullName>
    </submittedName>
</protein>
<gene>
    <name evidence="3" type="ORF">OSCT_2479</name>
</gene>
<organism evidence="3 4">
    <name type="scientific">Oscillochloris trichoides DG-6</name>
    <dbReference type="NCBI Taxonomy" id="765420"/>
    <lineage>
        <taxon>Bacteria</taxon>
        <taxon>Bacillati</taxon>
        <taxon>Chloroflexota</taxon>
        <taxon>Chloroflexia</taxon>
        <taxon>Chloroflexales</taxon>
        <taxon>Chloroflexineae</taxon>
        <taxon>Oscillochloridaceae</taxon>
        <taxon>Oscillochloris</taxon>
    </lineage>
</organism>
<evidence type="ECO:0000313" key="3">
    <source>
        <dbReference type="EMBL" id="EFO79663.1"/>
    </source>
</evidence>
<reference evidence="3 4" key="1">
    <citation type="journal article" date="2011" name="J. Bacteriol.">
        <title>Draft genome sequence of the anoxygenic filamentous phototrophic bacterium Oscillochloris trichoides subsp. DG-6.</title>
        <authorList>
            <person name="Kuznetsov B.B."/>
            <person name="Ivanovsky R.N."/>
            <person name="Keppen O.I."/>
            <person name="Sukhacheva M.V."/>
            <person name="Bumazhkin B.K."/>
            <person name="Patutina E.O."/>
            <person name="Beletsky A.V."/>
            <person name="Mardanov A.V."/>
            <person name="Baslerov R.V."/>
            <person name="Panteleeva A.N."/>
            <person name="Kolganova T.V."/>
            <person name="Ravin N.V."/>
            <person name="Skryabin K.G."/>
        </authorList>
    </citation>
    <scope>NUCLEOTIDE SEQUENCE [LARGE SCALE GENOMIC DNA]</scope>
    <source>
        <strain evidence="3 4">DG-6</strain>
    </source>
</reference>
<dbReference type="Gene3D" id="2.60.120.260">
    <property type="entry name" value="Galactose-binding domain-like"/>
    <property type="match status" value="1"/>
</dbReference>
<feature type="signal peptide" evidence="2">
    <location>
        <begin position="1"/>
        <end position="24"/>
    </location>
</feature>
<dbReference type="EMBL" id="ADVR01000109">
    <property type="protein sequence ID" value="EFO79663.1"/>
    <property type="molecule type" value="Genomic_DNA"/>
</dbReference>
<accession>E1IGM8</accession>
<dbReference type="Pfam" id="PF20773">
    <property type="entry name" value="InhA-like_MAM"/>
    <property type="match status" value="1"/>
</dbReference>
<keyword evidence="2" id="KW-0732">Signal</keyword>
<name>E1IGM8_9CHLR</name>
<dbReference type="OrthoDB" id="275270at2"/>
<dbReference type="STRING" id="765420.OSCT_2479"/>
<comment type="caution">
    <text evidence="3">The sequence shown here is derived from an EMBL/GenBank/DDBJ whole genome shotgun (WGS) entry which is preliminary data.</text>
</comment>
<dbReference type="eggNOG" id="COG4412">
    <property type="taxonomic scope" value="Bacteria"/>
</dbReference>
<evidence type="ECO:0000256" key="1">
    <source>
        <dbReference type="SAM" id="MobiDB-lite"/>
    </source>
</evidence>
<dbReference type="Proteomes" id="UP000054010">
    <property type="component" value="Unassembled WGS sequence"/>
</dbReference>
<dbReference type="PROSITE" id="PS51257">
    <property type="entry name" value="PROKAR_LIPOPROTEIN"/>
    <property type="match status" value="1"/>
</dbReference>
<proteinExistence type="predicted"/>
<sequence length="668" mass="73542">MKNHASILLLLFTLLLAACSPNVAQVPPTATLAPPTATRAPTATPLPPDPTATPDPQLLAADRAELATFTVAPRVGRDQVELARALGSCRTSPDACPTVVRTTPLDVAVGDVRDFWVVDFNTDAQFQIKAELRYAGPVVLMYVQEGLEYDQADLEYAAKAFEEEIYPRTREIFGSEIQPGVDGDLRLTILNADDPSGTVLGYYSSQDSLPVQINRFSNEREMFFMNAAAMDFRNQRYLEVLAHEFQHMIHQNQHSNAATWFNEGCSQLSEDLNGFSNSSFAMFYLFNPDAQLTAWASAPELAGAHYGASHLFMRYMYAQYAQADQIRPLMQADAGDNLDAFVALAAQTRPDISDFATLVADWAVANLIDDPDVADGRYTYNTGHELSDLLPMKADTTRVRDELEDSVSQFGADYLSLPRGTTQIEFEGSTNVQIAAALPQGYAWWSNRSDDSVATLTRAVDLRNLARATLTFDTWYEIENDYDYAFVTVSTDGGKTWETLPGSLTTDEDPQGANYGHGITGVSGVPGGKIEDAVRGEWVSEKMDLSDYAGQQILLRFWQINDQGLNAPGILIDNIAIPELGFADDVEAGAGDWQAEGFVRVDGDLLQHWQLRLVITDAEEQVRVEALSVDAEGRARATLNPDERAVLMVMGATLHTTEKANYRVRVEP</sequence>
<evidence type="ECO:0000256" key="2">
    <source>
        <dbReference type="SAM" id="SignalP"/>
    </source>
</evidence>
<dbReference type="HOGENOM" id="CLU_432068_0_0_0"/>
<feature type="compositionally biased region" description="Pro residues" evidence="1">
    <location>
        <begin position="44"/>
        <end position="53"/>
    </location>
</feature>
<feature type="compositionally biased region" description="Low complexity" evidence="1">
    <location>
        <begin position="30"/>
        <end position="43"/>
    </location>
</feature>